<feature type="compositionally biased region" description="Basic and acidic residues" evidence="1">
    <location>
        <begin position="1"/>
        <end position="11"/>
    </location>
</feature>
<reference evidence="2 3" key="1">
    <citation type="submission" date="2021-06" db="EMBL/GenBank/DDBJ databases">
        <authorList>
            <person name="Palmer J.M."/>
        </authorList>
    </citation>
    <scope>NUCLEOTIDE SEQUENCE [LARGE SCALE GENOMIC DNA]</scope>
    <source>
        <strain evidence="2 3">MEX-2019</strain>
        <tissue evidence="2">Muscle</tissue>
    </source>
</reference>
<accession>A0AAV9QSS6</accession>
<feature type="compositionally biased region" description="Basic residues" evidence="1">
    <location>
        <begin position="171"/>
        <end position="180"/>
    </location>
</feature>
<dbReference type="EMBL" id="JAHHUM010002979">
    <property type="protein sequence ID" value="KAK5598970.1"/>
    <property type="molecule type" value="Genomic_DNA"/>
</dbReference>
<keyword evidence="3" id="KW-1185">Reference proteome</keyword>
<sequence length="202" mass="22557">MEHTPTDELHLRKLMKTHPHSASSTHSPTPRTHALHHTTRRDGKTLAQRNATPASAHKRIRAETTQHHTHNTPPPPHPPDTTAHPTIQPRPAAPDRPSMREKHVPAGESGWVNRPRPSTTRQPPQGGGQSHRRKHRRKATTARQRLGTPPTPTPEAYPGAPSRLAIPCTKVKLHPNHHHTQPGQEPSARTRRPHPVMNHCSQ</sequence>
<comment type="caution">
    <text evidence="2">The sequence shown here is derived from an EMBL/GenBank/DDBJ whole genome shotgun (WGS) entry which is preliminary data.</text>
</comment>
<organism evidence="2 3">
    <name type="scientific">Crenichthys baileyi</name>
    <name type="common">White River springfish</name>
    <dbReference type="NCBI Taxonomy" id="28760"/>
    <lineage>
        <taxon>Eukaryota</taxon>
        <taxon>Metazoa</taxon>
        <taxon>Chordata</taxon>
        <taxon>Craniata</taxon>
        <taxon>Vertebrata</taxon>
        <taxon>Euteleostomi</taxon>
        <taxon>Actinopterygii</taxon>
        <taxon>Neopterygii</taxon>
        <taxon>Teleostei</taxon>
        <taxon>Neoteleostei</taxon>
        <taxon>Acanthomorphata</taxon>
        <taxon>Ovalentaria</taxon>
        <taxon>Atherinomorphae</taxon>
        <taxon>Cyprinodontiformes</taxon>
        <taxon>Goodeidae</taxon>
        <taxon>Crenichthys</taxon>
    </lineage>
</organism>
<evidence type="ECO:0000313" key="3">
    <source>
        <dbReference type="Proteomes" id="UP001311232"/>
    </source>
</evidence>
<protein>
    <submittedName>
        <fullName evidence="2">Uncharacterized protein</fullName>
    </submittedName>
</protein>
<feature type="region of interest" description="Disordered" evidence="1">
    <location>
        <begin position="1"/>
        <end position="202"/>
    </location>
</feature>
<dbReference type="Proteomes" id="UP001311232">
    <property type="component" value="Unassembled WGS sequence"/>
</dbReference>
<feature type="compositionally biased region" description="Low complexity" evidence="1">
    <location>
        <begin position="20"/>
        <end position="32"/>
    </location>
</feature>
<name>A0AAV9QSS6_9TELE</name>
<feature type="compositionally biased region" description="Basic residues" evidence="1">
    <location>
        <begin position="130"/>
        <end position="140"/>
    </location>
</feature>
<dbReference type="AlphaFoldDB" id="A0AAV9QSS6"/>
<gene>
    <name evidence="2" type="ORF">CRENBAI_001090</name>
</gene>
<evidence type="ECO:0000313" key="2">
    <source>
        <dbReference type="EMBL" id="KAK5598970.1"/>
    </source>
</evidence>
<proteinExistence type="predicted"/>
<evidence type="ECO:0000256" key="1">
    <source>
        <dbReference type="SAM" id="MobiDB-lite"/>
    </source>
</evidence>
<feature type="compositionally biased region" description="Low complexity" evidence="1">
    <location>
        <begin position="114"/>
        <end position="124"/>
    </location>
</feature>